<proteinExistence type="predicted"/>
<dbReference type="HOGENOM" id="CLU_2393727_0_0_10"/>
<accession>I9SB69</accession>
<dbReference type="AlphaFoldDB" id="I9SB69"/>
<organism evidence="1 2">
    <name type="scientific">Bacteroides nordii CL02T12C05</name>
    <dbReference type="NCBI Taxonomy" id="997884"/>
    <lineage>
        <taxon>Bacteria</taxon>
        <taxon>Pseudomonadati</taxon>
        <taxon>Bacteroidota</taxon>
        <taxon>Bacteroidia</taxon>
        <taxon>Bacteroidales</taxon>
        <taxon>Bacteroidaceae</taxon>
        <taxon>Bacteroides</taxon>
    </lineage>
</organism>
<sequence length="93" mass="10002">MEADVQVVEEGVLRILLTGVGVGEHSFASLPSQVLAESGQFYLAVVIEVVRHVGGTGTGLVDGFVGRVEVEERFLSRVFFRLAVVSVQDDDVL</sequence>
<comment type="caution">
    <text evidence="1">The sequence shown here is derived from an EMBL/GenBank/DDBJ whole genome shotgun (WGS) entry which is preliminary data.</text>
</comment>
<reference evidence="1 2" key="1">
    <citation type="submission" date="2012-02" db="EMBL/GenBank/DDBJ databases">
        <title>The Genome Sequence of Bacteroides nordii CL02T12C05.</title>
        <authorList>
            <consortium name="The Broad Institute Genome Sequencing Platform"/>
            <person name="Earl A."/>
            <person name="Ward D."/>
            <person name="Feldgarden M."/>
            <person name="Gevers D."/>
            <person name="Zitomersky N.L."/>
            <person name="Coyne M.J."/>
            <person name="Comstock L.E."/>
            <person name="Young S.K."/>
            <person name="Zeng Q."/>
            <person name="Gargeya S."/>
            <person name="Fitzgerald M."/>
            <person name="Haas B."/>
            <person name="Abouelleil A."/>
            <person name="Alvarado L."/>
            <person name="Arachchi H.M."/>
            <person name="Berlin A."/>
            <person name="Chapman S.B."/>
            <person name="Gearin G."/>
            <person name="Goldberg J."/>
            <person name="Griggs A."/>
            <person name="Gujja S."/>
            <person name="Hansen M."/>
            <person name="Heiman D."/>
            <person name="Howarth C."/>
            <person name="Larimer J."/>
            <person name="Lui A."/>
            <person name="MacDonald P.J.P."/>
            <person name="McCowen C."/>
            <person name="Montmayeur A."/>
            <person name="Murphy C."/>
            <person name="Neiman D."/>
            <person name="Pearson M."/>
            <person name="Priest M."/>
            <person name="Roberts A."/>
            <person name="Saif S."/>
            <person name="Shea T."/>
            <person name="Sisk P."/>
            <person name="Stolte C."/>
            <person name="Sykes S."/>
            <person name="Wortman J."/>
            <person name="Nusbaum C."/>
            <person name="Birren B."/>
        </authorList>
    </citation>
    <scope>NUCLEOTIDE SEQUENCE [LARGE SCALE GENOMIC DNA]</scope>
    <source>
        <strain evidence="1 2">CL02T12C05</strain>
    </source>
</reference>
<dbReference type="EMBL" id="AGXS01000015">
    <property type="protein sequence ID" value="EIY52713.1"/>
    <property type="molecule type" value="Genomic_DNA"/>
</dbReference>
<name>I9SB69_9BACE</name>
<dbReference type="Proteomes" id="UP000003089">
    <property type="component" value="Unassembled WGS sequence"/>
</dbReference>
<gene>
    <name evidence="1" type="ORF">HMPREF1068_02260</name>
</gene>
<keyword evidence="2" id="KW-1185">Reference proteome</keyword>
<evidence type="ECO:0000313" key="2">
    <source>
        <dbReference type="Proteomes" id="UP000003089"/>
    </source>
</evidence>
<evidence type="ECO:0000313" key="1">
    <source>
        <dbReference type="EMBL" id="EIY52713.1"/>
    </source>
</evidence>
<protein>
    <submittedName>
        <fullName evidence="1">Uncharacterized protein</fullName>
    </submittedName>
</protein>